<evidence type="ECO:0000256" key="7">
    <source>
        <dbReference type="SAM" id="MobiDB-lite"/>
    </source>
</evidence>
<evidence type="ECO:0000256" key="5">
    <source>
        <dbReference type="ARBA" id="ARBA00022989"/>
    </source>
</evidence>
<feature type="transmembrane region" description="Helical" evidence="8">
    <location>
        <begin position="386"/>
        <end position="406"/>
    </location>
</feature>
<keyword evidence="11" id="KW-1185">Reference proteome</keyword>
<feature type="transmembrane region" description="Helical" evidence="8">
    <location>
        <begin position="129"/>
        <end position="149"/>
    </location>
</feature>
<organism evidence="10 11">
    <name type="scientific">Streptomyces siamensis</name>
    <dbReference type="NCBI Taxonomy" id="1274986"/>
    <lineage>
        <taxon>Bacteria</taxon>
        <taxon>Bacillati</taxon>
        <taxon>Actinomycetota</taxon>
        <taxon>Actinomycetes</taxon>
        <taxon>Kitasatosporales</taxon>
        <taxon>Streptomycetaceae</taxon>
        <taxon>Streptomyces</taxon>
    </lineage>
</organism>
<dbReference type="PROSITE" id="PS00216">
    <property type="entry name" value="SUGAR_TRANSPORT_1"/>
    <property type="match status" value="1"/>
</dbReference>
<sequence length="459" mass="48461">MNHTENTPPADGSLRDRTGDEQRSLAATRRNVAFTSMIGTLVEFYDFAIYGVAAALVFPSVFFPALSATAGVLASFATFGVAFVARPIGGALFGHFGDRLGRKRTLVTTLLMMGIATAGVGLLPTPALIGAAAPLILVALRIVQGLAAGGEWAGANLFVTEYAPKDKRGFWATFPQLGATLSFPLANATFLATGLGMDNETFTNYGWRIPFITSAVLVAVGLYVRLKIDETPVFQQELARNGAARMPFLDAFRHQAREIVLAAGVGLTPFAFFYVSGTYLTNYAHGELGLSRTFVLTAGTVSGLMLALGGLVGAAVSDRFGRRAVIGGASVTSAVWALALFPVLSHASGLTFTLALCVTMLLSGIQFAPMGAFLPEQFHTRYRYSASAVSYNLGTVIGGSVSPLIAPSMTKSFGAPAFGVYLAALCLLAAICTFRLRETRMVDLDRLDLDQAEAAPQGH</sequence>
<evidence type="ECO:0000256" key="8">
    <source>
        <dbReference type="SAM" id="Phobius"/>
    </source>
</evidence>
<feature type="transmembrane region" description="Helical" evidence="8">
    <location>
        <begin position="170"/>
        <end position="193"/>
    </location>
</feature>
<evidence type="ECO:0000256" key="3">
    <source>
        <dbReference type="ARBA" id="ARBA00022475"/>
    </source>
</evidence>
<feature type="transmembrane region" description="Helical" evidence="8">
    <location>
        <begin position="324"/>
        <end position="344"/>
    </location>
</feature>
<dbReference type="EMBL" id="BAABKB010000069">
    <property type="protein sequence ID" value="GAA5039456.1"/>
    <property type="molecule type" value="Genomic_DNA"/>
</dbReference>
<evidence type="ECO:0000256" key="4">
    <source>
        <dbReference type="ARBA" id="ARBA00022692"/>
    </source>
</evidence>
<feature type="transmembrane region" description="Helical" evidence="8">
    <location>
        <begin position="205"/>
        <end position="224"/>
    </location>
</feature>
<dbReference type="InterPro" id="IPR005828">
    <property type="entry name" value="MFS_sugar_transport-like"/>
</dbReference>
<name>A0ABP9JS44_9ACTN</name>
<evidence type="ECO:0000256" key="2">
    <source>
        <dbReference type="ARBA" id="ARBA00022448"/>
    </source>
</evidence>
<keyword evidence="2" id="KW-0813">Transport</keyword>
<dbReference type="Pfam" id="PF00083">
    <property type="entry name" value="Sugar_tr"/>
    <property type="match status" value="1"/>
</dbReference>
<dbReference type="PROSITE" id="PS00217">
    <property type="entry name" value="SUGAR_TRANSPORT_2"/>
    <property type="match status" value="1"/>
</dbReference>
<keyword evidence="5 8" id="KW-1133">Transmembrane helix</keyword>
<feature type="transmembrane region" description="Helical" evidence="8">
    <location>
        <begin position="72"/>
        <end position="93"/>
    </location>
</feature>
<keyword evidence="4 8" id="KW-0812">Transmembrane</keyword>
<dbReference type="InterPro" id="IPR036259">
    <property type="entry name" value="MFS_trans_sf"/>
</dbReference>
<comment type="subcellular location">
    <subcellularLocation>
        <location evidence="1">Cell membrane</location>
        <topology evidence="1">Multi-pass membrane protein</topology>
    </subcellularLocation>
</comment>
<dbReference type="Proteomes" id="UP001501759">
    <property type="component" value="Unassembled WGS sequence"/>
</dbReference>
<feature type="transmembrane region" description="Helical" evidence="8">
    <location>
        <begin position="105"/>
        <end position="123"/>
    </location>
</feature>
<dbReference type="PANTHER" id="PTHR43045:SF2">
    <property type="entry name" value="INNER MEMBRANE METABOLITE TRANSPORT PROTEIN YHJE"/>
    <property type="match status" value="1"/>
</dbReference>
<dbReference type="InterPro" id="IPR005829">
    <property type="entry name" value="Sugar_transporter_CS"/>
</dbReference>
<accession>A0ABP9JS44</accession>
<evidence type="ECO:0000256" key="6">
    <source>
        <dbReference type="ARBA" id="ARBA00023136"/>
    </source>
</evidence>
<proteinExistence type="predicted"/>
<evidence type="ECO:0000313" key="11">
    <source>
        <dbReference type="Proteomes" id="UP001501759"/>
    </source>
</evidence>
<comment type="caution">
    <text evidence="10">The sequence shown here is derived from an EMBL/GenBank/DDBJ whole genome shotgun (WGS) entry which is preliminary data.</text>
</comment>
<evidence type="ECO:0000313" key="10">
    <source>
        <dbReference type="EMBL" id="GAA5039456.1"/>
    </source>
</evidence>
<feature type="region of interest" description="Disordered" evidence="7">
    <location>
        <begin position="1"/>
        <end position="21"/>
    </location>
</feature>
<keyword evidence="6 8" id="KW-0472">Membrane</keyword>
<dbReference type="SUPFAM" id="SSF103473">
    <property type="entry name" value="MFS general substrate transporter"/>
    <property type="match status" value="1"/>
</dbReference>
<dbReference type="PROSITE" id="PS50850">
    <property type="entry name" value="MFS"/>
    <property type="match status" value="1"/>
</dbReference>
<feature type="domain" description="Major facilitator superfamily (MFS) profile" evidence="9">
    <location>
        <begin position="32"/>
        <end position="441"/>
    </location>
</feature>
<dbReference type="PANTHER" id="PTHR43045">
    <property type="entry name" value="SHIKIMATE TRANSPORTER"/>
    <property type="match status" value="1"/>
</dbReference>
<dbReference type="CDD" id="cd17369">
    <property type="entry name" value="MFS_ShiA_like"/>
    <property type="match status" value="1"/>
</dbReference>
<dbReference type="InterPro" id="IPR011701">
    <property type="entry name" value="MFS"/>
</dbReference>
<keyword evidence="3" id="KW-1003">Cell membrane</keyword>
<feature type="transmembrane region" description="Helical" evidence="8">
    <location>
        <begin position="293"/>
        <end position="317"/>
    </location>
</feature>
<reference evidence="11" key="1">
    <citation type="journal article" date="2019" name="Int. J. Syst. Evol. Microbiol.">
        <title>The Global Catalogue of Microorganisms (GCM) 10K type strain sequencing project: providing services to taxonomists for standard genome sequencing and annotation.</title>
        <authorList>
            <consortium name="The Broad Institute Genomics Platform"/>
            <consortium name="The Broad Institute Genome Sequencing Center for Infectious Disease"/>
            <person name="Wu L."/>
            <person name="Ma J."/>
        </authorList>
    </citation>
    <scope>NUCLEOTIDE SEQUENCE [LARGE SCALE GENOMIC DNA]</scope>
    <source>
        <strain evidence="11">JCM 18409</strain>
    </source>
</reference>
<feature type="transmembrane region" description="Helical" evidence="8">
    <location>
        <begin position="418"/>
        <end position="436"/>
    </location>
</feature>
<dbReference type="RefSeq" id="WP_345658709.1">
    <property type="nucleotide sequence ID" value="NZ_BAABKB010000069.1"/>
</dbReference>
<dbReference type="InterPro" id="IPR020846">
    <property type="entry name" value="MFS_dom"/>
</dbReference>
<protein>
    <submittedName>
        <fullName evidence="10">MHS family MFS transporter</fullName>
    </submittedName>
</protein>
<dbReference type="Pfam" id="PF07690">
    <property type="entry name" value="MFS_1"/>
    <property type="match status" value="1"/>
</dbReference>
<evidence type="ECO:0000256" key="1">
    <source>
        <dbReference type="ARBA" id="ARBA00004651"/>
    </source>
</evidence>
<feature type="transmembrane region" description="Helical" evidence="8">
    <location>
        <begin position="259"/>
        <end position="281"/>
    </location>
</feature>
<dbReference type="Gene3D" id="1.20.1250.20">
    <property type="entry name" value="MFS general substrate transporter like domains"/>
    <property type="match status" value="1"/>
</dbReference>
<evidence type="ECO:0000259" key="9">
    <source>
        <dbReference type="PROSITE" id="PS50850"/>
    </source>
</evidence>
<feature type="transmembrane region" description="Helical" evidence="8">
    <location>
        <begin position="350"/>
        <end position="374"/>
    </location>
</feature>
<gene>
    <name evidence="10" type="ORF">GCM10023335_88880</name>
</gene>